<dbReference type="EMBL" id="JADFTS010000009">
    <property type="protein sequence ID" value="KAF9587728.1"/>
    <property type="molecule type" value="Genomic_DNA"/>
</dbReference>
<organism evidence="1 2">
    <name type="scientific">Coptis chinensis</name>
    <dbReference type="NCBI Taxonomy" id="261450"/>
    <lineage>
        <taxon>Eukaryota</taxon>
        <taxon>Viridiplantae</taxon>
        <taxon>Streptophyta</taxon>
        <taxon>Embryophyta</taxon>
        <taxon>Tracheophyta</taxon>
        <taxon>Spermatophyta</taxon>
        <taxon>Magnoliopsida</taxon>
        <taxon>Ranunculales</taxon>
        <taxon>Ranunculaceae</taxon>
        <taxon>Coptidoideae</taxon>
        <taxon>Coptis</taxon>
    </lineage>
</organism>
<protein>
    <submittedName>
        <fullName evidence="1">Uncharacterized protein</fullName>
    </submittedName>
</protein>
<dbReference type="Proteomes" id="UP000631114">
    <property type="component" value="Unassembled WGS sequence"/>
</dbReference>
<gene>
    <name evidence="1" type="ORF">IFM89_004705</name>
</gene>
<evidence type="ECO:0000313" key="2">
    <source>
        <dbReference type="Proteomes" id="UP000631114"/>
    </source>
</evidence>
<dbReference type="Gene3D" id="3.30.40.10">
    <property type="entry name" value="Zinc/RING finger domain, C3HC4 (zinc finger)"/>
    <property type="match status" value="1"/>
</dbReference>
<proteinExistence type="predicted"/>
<reference evidence="1 2" key="1">
    <citation type="submission" date="2020-10" db="EMBL/GenBank/DDBJ databases">
        <title>The Coptis chinensis genome and diversification of protoberbering-type alkaloids.</title>
        <authorList>
            <person name="Wang B."/>
            <person name="Shu S."/>
            <person name="Song C."/>
            <person name="Liu Y."/>
        </authorList>
    </citation>
    <scope>NUCLEOTIDE SEQUENCE [LARGE SCALE GENOMIC DNA]</scope>
    <source>
        <strain evidence="1">HL-2020</strain>
        <tissue evidence="1">Leaf</tissue>
    </source>
</reference>
<accession>A0A835GYX5</accession>
<comment type="caution">
    <text evidence="1">The sequence shown here is derived from an EMBL/GenBank/DDBJ whole genome shotgun (WGS) entry which is preliminary data.</text>
</comment>
<dbReference type="AlphaFoldDB" id="A0A835GYX5"/>
<evidence type="ECO:0000313" key="1">
    <source>
        <dbReference type="EMBL" id="KAF9587728.1"/>
    </source>
</evidence>
<sequence length="133" mass="14161">MEIGIDSSSGGGMITCFPNLKNFQFHGGELLGVLSCDGGFVAPPSVKNFITSQLLNQLAKAMASLDTDVNMLPVEVKLEGGGSTGGGAGPSSKKALIKKFDIKKWNVVSLWAWDIVVDNCKICRNHAYHGSLY</sequence>
<name>A0A835GYX5_9MAGN</name>
<keyword evidence="2" id="KW-1185">Reference proteome</keyword>
<dbReference type="InterPro" id="IPR013083">
    <property type="entry name" value="Znf_RING/FYVE/PHD"/>
</dbReference>
<dbReference type="SUPFAM" id="SSF57850">
    <property type="entry name" value="RING/U-box"/>
    <property type="match status" value="1"/>
</dbReference>